<dbReference type="Proteomes" id="UP000238350">
    <property type="component" value="Unassembled WGS sequence"/>
</dbReference>
<feature type="binding site" evidence="6">
    <location>
        <begin position="208"/>
        <end position="211"/>
    </location>
    <ligand>
        <name>substrate</name>
    </ligand>
</feature>
<evidence type="ECO:0000259" key="8">
    <source>
        <dbReference type="Pfam" id="PF01425"/>
    </source>
</evidence>
<proteinExistence type="inferred from homology"/>
<organism evidence="9 10">
    <name type="scientific">Wickerhamiella sorbophila</name>
    <dbReference type="NCBI Taxonomy" id="45607"/>
    <lineage>
        <taxon>Eukaryota</taxon>
        <taxon>Fungi</taxon>
        <taxon>Dikarya</taxon>
        <taxon>Ascomycota</taxon>
        <taxon>Saccharomycotina</taxon>
        <taxon>Dipodascomycetes</taxon>
        <taxon>Dipodascales</taxon>
        <taxon>Trichomonascaceae</taxon>
        <taxon>Wickerhamiella</taxon>
    </lineage>
</organism>
<dbReference type="GO" id="GO:0004040">
    <property type="term" value="F:amidase activity"/>
    <property type="evidence" value="ECO:0007669"/>
    <property type="project" value="UniProtKB-EC"/>
</dbReference>
<dbReference type="InterPro" id="IPR020556">
    <property type="entry name" value="Amidase_CS"/>
</dbReference>
<dbReference type="InterPro" id="IPR023631">
    <property type="entry name" value="Amidase_dom"/>
</dbReference>
<feature type="binding site" evidence="6">
    <location>
        <position position="187"/>
    </location>
    <ligand>
        <name>substrate</name>
    </ligand>
</feature>
<dbReference type="PANTHER" id="PTHR46072:SF10">
    <property type="entry name" value="ACETAMIDASE"/>
    <property type="match status" value="1"/>
</dbReference>
<evidence type="ECO:0000256" key="5">
    <source>
        <dbReference type="PIRSR" id="PIRSR001221-1"/>
    </source>
</evidence>
<evidence type="ECO:0000256" key="1">
    <source>
        <dbReference type="ARBA" id="ARBA00001311"/>
    </source>
</evidence>
<feature type="binding site" evidence="6">
    <location>
        <position position="161"/>
    </location>
    <ligand>
        <name>substrate</name>
    </ligand>
</feature>
<dbReference type="FunFam" id="3.90.1300.10:FF:000003">
    <property type="entry name" value="Amidase signature enzyme"/>
    <property type="match status" value="1"/>
</dbReference>
<reference evidence="9 10" key="1">
    <citation type="submission" date="2017-04" db="EMBL/GenBank/DDBJ databases">
        <title>Genome sequencing of [Candida] sorbophila.</title>
        <authorList>
            <person name="Ahn J.O."/>
        </authorList>
    </citation>
    <scope>NUCLEOTIDE SEQUENCE [LARGE SCALE GENOMIC DNA]</scope>
    <source>
        <strain evidence="9 10">DS02</strain>
    </source>
</reference>
<dbReference type="EC" id="3.5.1.4" evidence="3"/>
<comment type="catalytic activity">
    <reaction evidence="1">
        <text>a monocarboxylic acid amide + H2O = a monocarboxylate + NH4(+)</text>
        <dbReference type="Rhea" id="RHEA:12020"/>
        <dbReference type="ChEBI" id="CHEBI:15377"/>
        <dbReference type="ChEBI" id="CHEBI:28938"/>
        <dbReference type="ChEBI" id="CHEBI:35757"/>
        <dbReference type="ChEBI" id="CHEBI:83628"/>
        <dbReference type="EC" id="3.5.1.4"/>
    </reaction>
</comment>
<dbReference type="PIRSF" id="PIRSF001221">
    <property type="entry name" value="Amidase_fungi"/>
    <property type="match status" value="1"/>
</dbReference>
<keyword evidence="10" id="KW-1185">Reference proteome</keyword>
<feature type="active site" description="Charge relay system" evidence="5">
    <location>
        <position position="112"/>
    </location>
</feature>
<dbReference type="Gene3D" id="3.90.1300.10">
    <property type="entry name" value="Amidase signature (AS) domain"/>
    <property type="match status" value="1"/>
</dbReference>
<dbReference type="STRING" id="45607.A0A2T0FHT7"/>
<feature type="active site" description="Charge relay system" evidence="5">
    <location>
        <position position="187"/>
    </location>
</feature>
<evidence type="ECO:0000256" key="4">
    <source>
        <dbReference type="ARBA" id="ARBA00022801"/>
    </source>
</evidence>
<feature type="domain" description="Amidase" evidence="8">
    <location>
        <begin position="64"/>
        <end position="535"/>
    </location>
</feature>
<feature type="region of interest" description="Disordered" evidence="7">
    <location>
        <begin position="229"/>
        <end position="250"/>
    </location>
</feature>
<evidence type="ECO:0000256" key="2">
    <source>
        <dbReference type="ARBA" id="ARBA00009199"/>
    </source>
</evidence>
<name>A0A2T0FHT7_9ASCO</name>
<comment type="caution">
    <text evidence="9">The sequence shown here is derived from an EMBL/GenBank/DDBJ whole genome shotgun (WGS) entry which is preliminary data.</text>
</comment>
<evidence type="ECO:0000256" key="7">
    <source>
        <dbReference type="SAM" id="MobiDB-lite"/>
    </source>
</evidence>
<dbReference type="GeneID" id="36515930"/>
<dbReference type="OrthoDB" id="6428749at2759"/>
<dbReference type="PROSITE" id="PS00571">
    <property type="entry name" value="AMIDASES"/>
    <property type="match status" value="1"/>
</dbReference>
<keyword evidence="4" id="KW-0378">Hydrolase</keyword>
<accession>A0A2T0FHT7</accession>
<dbReference type="AlphaFoldDB" id="A0A2T0FHT7"/>
<dbReference type="InterPro" id="IPR036928">
    <property type="entry name" value="AS_sf"/>
</dbReference>
<feature type="active site" description="Acyl-ester intermediate" evidence="5">
    <location>
        <position position="211"/>
    </location>
</feature>
<dbReference type="EMBL" id="NDIQ01000021">
    <property type="protein sequence ID" value="PRT54562.1"/>
    <property type="molecule type" value="Genomic_DNA"/>
</dbReference>
<dbReference type="Pfam" id="PF01425">
    <property type="entry name" value="Amidase"/>
    <property type="match status" value="1"/>
</dbReference>
<evidence type="ECO:0000313" key="9">
    <source>
        <dbReference type="EMBL" id="PRT54562.1"/>
    </source>
</evidence>
<sequence length="559" mass="62731">MLFGLFKTPHEKNIEFKRAERASRIAALPEIYKQPVTHEEQILLDKPAREVVDLIQKGELEPIDVLHAYGKRAIESQEKINPLTEIMISDAEEWAKNCNRKGPLAGFPVSIKDSLNVIGYDSSIGFSKYVKQPAQTESAAVKMLRDAGAVLYVKTNIPLTLHTIECYNDIFGVTENPHKGGYTPGGSSGGEGALIGWGGSRLGVGTDVAGSIRVPAHFCGIYGLRPSTERFPSSGQRPPAPGQDGIMSSTGPMCRTMDDLTFFMKTMVDMKPWEYDFSCIPLPWREVELPKKIKFGVMWSDGIVDPSPACHRALQMTVDAVKKQGHEVVDFVIPDALYGHALGGKVICSDGLEQTSSGRYFGERNDKGVDRAKWFGRLPRFVKRIYAWFVENVWGDKVWATVIRRFDQHSILEHRENTYKKFQWRQKVFDAWKESGIDFLLTVPHSTPAFPHYTFYDSFTGLDYTFLFNILDYTAGVLPVTHVDRMKDQLPPDFKLSKLNGVARGTFKCYDAEKMHGLPVGVQIVGRRSEEEKVLKGMELLEEALHANGVVYQQLNASV</sequence>
<dbReference type="SUPFAM" id="SSF75304">
    <property type="entry name" value="Amidase signature (AS) enzymes"/>
    <property type="match status" value="1"/>
</dbReference>
<evidence type="ECO:0000256" key="6">
    <source>
        <dbReference type="PIRSR" id="PIRSR001221-2"/>
    </source>
</evidence>
<protein>
    <recommendedName>
        <fullName evidence="3">amidase</fullName>
        <ecNumber evidence="3">3.5.1.4</ecNumber>
    </recommendedName>
</protein>
<dbReference type="RefSeq" id="XP_024664507.1">
    <property type="nucleotide sequence ID" value="XM_024808739.1"/>
</dbReference>
<gene>
    <name evidence="9" type="ORF">B9G98_02182</name>
</gene>
<dbReference type="PANTHER" id="PTHR46072">
    <property type="entry name" value="AMIDASE-RELATED-RELATED"/>
    <property type="match status" value="1"/>
</dbReference>
<evidence type="ECO:0000256" key="3">
    <source>
        <dbReference type="ARBA" id="ARBA00012922"/>
    </source>
</evidence>
<comment type="similarity">
    <text evidence="2">Belongs to the amidase family.</text>
</comment>
<evidence type="ECO:0000313" key="10">
    <source>
        <dbReference type="Proteomes" id="UP000238350"/>
    </source>
</evidence>